<proteinExistence type="predicted"/>
<dbReference type="AlphaFoldDB" id="A0A818TM31"/>
<protein>
    <submittedName>
        <fullName evidence="1">Uncharacterized protein</fullName>
    </submittedName>
</protein>
<reference evidence="1" key="1">
    <citation type="submission" date="2021-02" db="EMBL/GenBank/DDBJ databases">
        <authorList>
            <person name="Nowell W R."/>
        </authorList>
    </citation>
    <scope>NUCLEOTIDE SEQUENCE</scope>
</reference>
<dbReference type="Proteomes" id="UP000663844">
    <property type="component" value="Unassembled WGS sequence"/>
</dbReference>
<dbReference type="EMBL" id="CAJOAZ010000639">
    <property type="protein sequence ID" value="CAF3688716.1"/>
    <property type="molecule type" value="Genomic_DNA"/>
</dbReference>
<gene>
    <name evidence="1" type="ORF">OXD698_LOCUS11440</name>
</gene>
<comment type="caution">
    <text evidence="1">The sequence shown here is derived from an EMBL/GenBank/DDBJ whole genome shotgun (WGS) entry which is preliminary data.</text>
</comment>
<sequence length="83" mass="9108">MNNIFSVTSDINKGYSVGDIILIKDHLNFPNLADLTTCDGTLMFGSLSNTMKSNSAIDDNNEDNELKTGFQLVMRAALGMYRA</sequence>
<evidence type="ECO:0000313" key="2">
    <source>
        <dbReference type="Proteomes" id="UP000663844"/>
    </source>
</evidence>
<organism evidence="1 2">
    <name type="scientific">Adineta steineri</name>
    <dbReference type="NCBI Taxonomy" id="433720"/>
    <lineage>
        <taxon>Eukaryota</taxon>
        <taxon>Metazoa</taxon>
        <taxon>Spiralia</taxon>
        <taxon>Gnathifera</taxon>
        <taxon>Rotifera</taxon>
        <taxon>Eurotatoria</taxon>
        <taxon>Bdelloidea</taxon>
        <taxon>Adinetida</taxon>
        <taxon>Adinetidae</taxon>
        <taxon>Adineta</taxon>
    </lineage>
</organism>
<name>A0A818TM31_9BILA</name>
<accession>A0A818TM31</accession>
<evidence type="ECO:0000313" key="1">
    <source>
        <dbReference type="EMBL" id="CAF3688716.1"/>
    </source>
</evidence>